<dbReference type="GeneID" id="92098380"/>
<reference evidence="2 3" key="1">
    <citation type="submission" date="2023-01" db="EMBL/GenBank/DDBJ databases">
        <title>Analysis of 21 Apiospora genomes using comparative genomics revels a genus with tremendous synthesis potential of carbohydrate active enzymes and secondary metabolites.</title>
        <authorList>
            <person name="Sorensen T."/>
        </authorList>
    </citation>
    <scope>NUCLEOTIDE SEQUENCE [LARGE SCALE GENOMIC DNA]</scope>
    <source>
        <strain evidence="2 3">CBS 135458</strain>
    </source>
</reference>
<feature type="compositionally biased region" description="Basic residues" evidence="1">
    <location>
        <begin position="270"/>
        <end position="292"/>
    </location>
</feature>
<protein>
    <submittedName>
        <fullName evidence="2">Uncharacterized protein</fullName>
    </submittedName>
</protein>
<dbReference type="Proteomes" id="UP001480595">
    <property type="component" value="Unassembled WGS sequence"/>
</dbReference>
<sequence>MVRDFLHNSQEITRVFDNDLKEDFDAYVLVCHAYLANFKRRWTRTKEEMPEVYMSFQRFMHHARDIQTRFGNTRRINNVLAEAKRIYCSSNIVSGMLSSSSPRIDQLPCVYNKELHFDGVAAQYGLEFYITQQLGKQQIDVREHDLLGYALFDYRFGKTRRDVVNPTIVNCLLNLGADPNHRPEGRNGPSLWGEFVNLVCTTAGFKEDPDGAVFVVMGDLIAHGAGLGYMTQQRENQGDETVKEDLQYLYPEEYQILVARAPTQLANIRTSRRRWARRRSTRPTRRQRHHGAKDKLYIP</sequence>
<evidence type="ECO:0000313" key="2">
    <source>
        <dbReference type="EMBL" id="KAK8040901.1"/>
    </source>
</evidence>
<dbReference type="RefSeq" id="XP_066708446.1">
    <property type="nucleotide sequence ID" value="XM_066865317.1"/>
</dbReference>
<keyword evidence="3" id="KW-1185">Reference proteome</keyword>
<gene>
    <name evidence="2" type="ORF">PG994_013908</name>
</gene>
<proteinExistence type="predicted"/>
<accession>A0ABR1T2T6</accession>
<evidence type="ECO:0000256" key="1">
    <source>
        <dbReference type="SAM" id="MobiDB-lite"/>
    </source>
</evidence>
<feature type="region of interest" description="Disordered" evidence="1">
    <location>
        <begin position="269"/>
        <end position="299"/>
    </location>
</feature>
<comment type="caution">
    <text evidence="2">The sequence shown here is derived from an EMBL/GenBank/DDBJ whole genome shotgun (WGS) entry which is preliminary data.</text>
</comment>
<evidence type="ECO:0000313" key="3">
    <source>
        <dbReference type="Proteomes" id="UP001480595"/>
    </source>
</evidence>
<organism evidence="2 3">
    <name type="scientific">Apiospora phragmitis</name>
    <dbReference type="NCBI Taxonomy" id="2905665"/>
    <lineage>
        <taxon>Eukaryota</taxon>
        <taxon>Fungi</taxon>
        <taxon>Dikarya</taxon>
        <taxon>Ascomycota</taxon>
        <taxon>Pezizomycotina</taxon>
        <taxon>Sordariomycetes</taxon>
        <taxon>Xylariomycetidae</taxon>
        <taxon>Amphisphaeriales</taxon>
        <taxon>Apiosporaceae</taxon>
        <taxon>Apiospora</taxon>
    </lineage>
</organism>
<dbReference type="EMBL" id="JAQQWL010000015">
    <property type="protein sequence ID" value="KAK8040901.1"/>
    <property type="molecule type" value="Genomic_DNA"/>
</dbReference>
<name>A0ABR1T2T6_9PEZI</name>